<protein>
    <submittedName>
        <fullName evidence="2">Glycosyltransferase</fullName>
    </submittedName>
</protein>
<dbReference type="CDD" id="cd00761">
    <property type="entry name" value="Glyco_tranf_GTA_type"/>
    <property type="match status" value="1"/>
</dbReference>
<evidence type="ECO:0000313" key="3">
    <source>
        <dbReference type="Proteomes" id="UP001299068"/>
    </source>
</evidence>
<name>A0ABS7KYL9_CLOSR</name>
<proteinExistence type="predicted"/>
<dbReference type="PANTHER" id="PTHR22916">
    <property type="entry name" value="GLYCOSYLTRANSFERASE"/>
    <property type="match status" value="1"/>
</dbReference>
<dbReference type="Gene3D" id="3.90.550.10">
    <property type="entry name" value="Spore Coat Polysaccharide Biosynthesis Protein SpsA, Chain A"/>
    <property type="match status" value="1"/>
</dbReference>
<gene>
    <name evidence="2" type="ORF">K5V21_10645</name>
</gene>
<accession>A0ABS7KYL9</accession>
<dbReference type="PANTHER" id="PTHR22916:SF3">
    <property type="entry name" value="UDP-GLCNAC:BETAGAL BETA-1,3-N-ACETYLGLUCOSAMINYLTRANSFERASE-LIKE PROTEIN 1"/>
    <property type="match status" value="1"/>
</dbReference>
<evidence type="ECO:0000259" key="1">
    <source>
        <dbReference type="Pfam" id="PF00535"/>
    </source>
</evidence>
<reference evidence="2 3" key="1">
    <citation type="journal article" date="2021" name="Cell Host Microbe">
        <title>in vivo commensal control of Clostridioides difficile virulence.</title>
        <authorList>
            <person name="Girinathan B.P."/>
            <person name="Dibenedetto N."/>
            <person name="Worley J.N."/>
            <person name="Peltier J."/>
            <person name="Arrieta-Ortiz M.L."/>
            <person name="Rupa Christinal Immanuel S."/>
            <person name="Lavin R."/>
            <person name="Delaney M.L."/>
            <person name="Cummins C."/>
            <person name="Hoffmann M."/>
            <person name="Luo Y."/>
            <person name="Gonzalez-Escalona N."/>
            <person name="Allard M."/>
            <person name="Onderdonk A.B."/>
            <person name="Gerber G.K."/>
            <person name="Sonenshein A.L."/>
            <person name="Baliga N."/>
            <person name="Dupuy B."/>
            <person name="Bry L."/>
        </authorList>
    </citation>
    <scope>NUCLEOTIDE SEQUENCE [LARGE SCALE GENOMIC DNA]</scope>
    <source>
        <strain evidence="2 3">DSM 599</strain>
    </source>
</reference>
<dbReference type="RefSeq" id="WP_221861235.1">
    <property type="nucleotide sequence ID" value="NZ_JAIKTU010000008.1"/>
</dbReference>
<sequence length="352" mass="41075">MIKRCKVSVIIPVYNVEEYLRETLDSVVNQTLDNFELIIVNDGSTDGSQAIIDEYEKKYDIIKKIYQKNRGPGAARNSGIDMAVGEYIIFVDSDDIIPKDSLRQRYIQAKESDSDLSICATCMYDGENKWPIKSHFLEGYKSIRKNYELLWIMGPCNKIYKRDLIKNNRFPEDINYGEDQVFVLRAYLEANKIFTSKYVGYYYRIRKRDGGSLTQQVFVDPSKVIQNITELWKYVSYDTKKAVDNKNEYNSLMNAYFYRLVNVNIWPPLKEAFIGSKKDDKQKVFNSLKNLVKVVDIRHIENLGKIKKVVFKILYKDNDGKFMIDAITALVYTSNKLAMARKKISKLIKKFK</sequence>
<feature type="domain" description="Glycosyltransferase 2-like" evidence="1">
    <location>
        <begin position="8"/>
        <end position="166"/>
    </location>
</feature>
<organism evidence="2 3">
    <name type="scientific">Clostridium sardiniense</name>
    <name type="common">Clostridium absonum</name>
    <dbReference type="NCBI Taxonomy" id="29369"/>
    <lineage>
        <taxon>Bacteria</taxon>
        <taxon>Bacillati</taxon>
        <taxon>Bacillota</taxon>
        <taxon>Clostridia</taxon>
        <taxon>Eubacteriales</taxon>
        <taxon>Clostridiaceae</taxon>
        <taxon>Clostridium</taxon>
    </lineage>
</organism>
<keyword evidence="3" id="KW-1185">Reference proteome</keyword>
<evidence type="ECO:0000313" key="2">
    <source>
        <dbReference type="EMBL" id="MBY0755904.1"/>
    </source>
</evidence>
<dbReference type="Pfam" id="PF00535">
    <property type="entry name" value="Glycos_transf_2"/>
    <property type="match status" value="1"/>
</dbReference>
<dbReference type="InterPro" id="IPR029044">
    <property type="entry name" value="Nucleotide-diphossugar_trans"/>
</dbReference>
<comment type="caution">
    <text evidence="2">The sequence shown here is derived from an EMBL/GenBank/DDBJ whole genome shotgun (WGS) entry which is preliminary data.</text>
</comment>
<dbReference type="SUPFAM" id="SSF53448">
    <property type="entry name" value="Nucleotide-diphospho-sugar transferases"/>
    <property type="match status" value="1"/>
</dbReference>
<dbReference type="Proteomes" id="UP001299068">
    <property type="component" value="Unassembled WGS sequence"/>
</dbReference>
<dbReference type="InterPro" id="IPR001173">
    <property type="entry name" value="Glyco_trans_2-like"/>
</dbReference>
<dbReference type="EMBL" id="JAIKTU010000008">
    <property type="protein sequence ID" value="MBY0755904.1"/>
    <property type="molecule type" value="Genomic_DNA"/>
</dbReference>